<accession>A0ACB5UKB2</accession>
<protein>
    <submittedName>
        <fullName evidence="1">Molybdenum cofactor cytidylyltransferase</fullName>
    </submittedName>
</protein>
<evidence type="ECO:0000313" key="2">
    <source>
        <dbReference type="Proteomes" id="UP001374599"/>
    </source>
</evidence>
<keyword evidence="2" id="KW-1185">Reference proteome</keyword>
<organism evidence="1 2">
    <name type="scientific">Vallitalea maricola</name>
    <dbReference type="NCBI Taxonomy" id="3074433"/>
    <lineage>
        <taxon>Bacteria</taxon>
        <taxon>Bacillati</taxon>
        <taxon>Bacillota</taxon>
        <taxon>Clostridia</taxon>
        <taxon>Lachnospirales</taxon>
        <taxon>Vallitaleaceae</taxon>
        <taxon>Vallitalea</taxon>
    </lineage>
</organism>
<sequence length="194" mass="22188">MVTAIILAAGFSRRFGREKLLMKLDGKPIIAHVIETIIKSEFKEIVLVYQNEEIKKIAENFKVQHVYNQSAITGMSSSIKCAIMKATETDAYMFINGDQPFVNSHVVEDLITTFNNRKESIIVPRYDGERGNPVIFGSNWKDDFLRITGDIGGRNIIKDNKDEVYYLDISESKWGLDIDTKEDYLIIKELTDNE</sequence>
<keyword evidence="1" id="KW-0808">Transferase</keyword>
<name>A0ACB5UKB2_9FIRM</name>
<gene>
    <name evidence="1" type="primary">mocA</name>
    <name evidence="1" type="ORF">AN2V17_26340</name>
</gene>
<keyword evidence="1" id="KW-0548">Nucleotidyltransferase</keyword>
<reference evidence="1" key="1">
    <citation type="submission" date="2023-09" db="EMBL/GenBank/DDBJ databases">
        <title>Vallitalea sediminicola and Vallitalea maricola sp. nov., anaerobic bacteria isolated from marine sediment.</title>
        <authorList>
            <person name="Hirano S."/>
            <person name="Maeda A."/>
            <person name="Terahara T."/>
            <person name="Mori K."/>
            <person name="Hamada M."/>
            <person name="Matsumoto R."/>
            <person name="Kobayashi T."/>
        </authorList>
    </citation>
    <scope>NUCLEOTIDE SEQUENCE</scope>
    <source>
        <strain evidence="1">AN17-2</strain>
    </source>
</reference>
<dbReference type="EMBL" id="BTPU01000039">
    <property type="protein sequence ID" value="GMQ63401.1"/>
    <property type="molecule type" value="Genomic_DNA"/>
</dbReference>
<proteinExistence type="predicted"/>
<dbReference type="Proteomes" id="UP001374599">
    <property type="component" value="Unassembled WGS sequence"/>
</dbReference>
<comment type="caution">
    <text evidence="1">The sequence shown here is derived from an EMBL/GenBank/DDBJ whole genome shotgun (WGS) entry which is preliminary data.</text>
</comment>
<evidence type="ECO:0000313" key="1">
    <source>
        <dbReference type="EMBL" id="GMQ63401.1"/>
    </source>
</evidence>